<name>A0AAX4JHL8_9MICR</name>
<dbReference type="SUPFAM" id="SSF55681">
    <property type="entry name" value="Class II aaRS and biotin synthetases"/>
    <property type="match status" value="1"/>
</dbReference>
<evidence type="ECO:0000256" key="6">
    <source>
        <dbReference type="ARBA" id="ARBA00022840"/>
    </source>
</evidence>
<evidence type="ECO:0000256" key="7">
    <source>
        <dbReference type="ARBA" id="ARBA00022917"/>
    </source>
</evidence>
<dbReference type="InterPro" id="IPR017449">
    <property type="entry name" value="Pro-tRNA_synth_II"/>
</dbReference>
<gene>
    <name evidence="12" type="ORF">VNE69_12053</name>
</gene>
<evidence type="ECO:0000313" key="12">
    <source>
        <dbReference type="EMBL" id="WUR05068.1"/>
    </source>
</evidence>
<dbReference type="Pfam" id="PF00587">
    <property type="entry name" value="tRNA-synt_2b"/>
    <property type="match status" value="1"/>
</dbReference>
<feature type="domain" description="Aminoacyl-transfer RNA synthetases class-II family profile" evidence="11">
    <location>
        <begin position="37"/>
        <end position="286"/>
    </location>
</feature>
<dbReference type="Gene3D" id="3.30.930.10">
    <property type="entry name" value="Bira Bifunctional Protein, Domain 2"/>
    <property type="match status" value="1"/>
</dbReference>
<dbReference type="Proteomes" id="UP001334084">
    <property type="component" value="Chromosome 12"/>
</dbReference>
<evidence type="ECO:0000259" key="11">
    <source>
        <dbReference type="PROSITE" id="PS50862"/>
    </source>
</evidence>
<dbReference type="InterPro" id="IPR016061">
    <property type="entry name" value="Pro-tRNA_ligase_II_C"/>
</dbReference>
<evidence type="ECO:0000256" key="3">
    <source>
        <dbReference type="ARBA" id="ARBA00019110"/>
    </source>
</evidence>
<dbReference type="InterPro" id="IPR045864">
    <property type="entry name" value="aa-tRNA-synth_II/BPL/LPL"/>
</dbReference>
<evidence type="ECO:0000256" key="10">
    <source>
        <dbReference type="ARBA" id="ARBA00047671"/>
    </source>
</evidence>
<evidence type="ECO:0000256" key="4">
    <source>
        <dbReference type="ARBA" id="ARBA00022598"/>
    </source>
</evidence>
<dbReference type="InterPro" id="IPR006195">
    <property type="entry name" value="aa-tRNA-synth_II"/>
</dbReference>
<keyword evidence="4 12" id="KW-0436">Ligase</keyword>
<evidence type="ECO:0000313" key="13">
    <source>
        <dbReference type="Proteomes" id="UP001334084"/>
    </source>
</evidence>
<dbReference type="GO" id="GO:0006433">
    <property type="term" value="P:prolyl-tRNA aminoacylation"/>
    <property type="evidence" value="ECO:0007669"/>
    <property type="project" value="InterPro"/>
</dbReference>
<evidence type="ECO:0000256" key="9">
    <source>
        <dbReference type="ARBA" id="ARBA00029731"/>
    </source>
</evidence>
<keyword evidence="13" id="KW-1185">Reference proteome</keyword>
<dbReference type="AlphaFoldDB" id="A0AAX4JHL8"/>
<dbReference type="InterPro" id="IPR002316">
    <property type="entry name" value="Pro-tRNA-ligase_IIa"/>
</dbReference>
<evidence type="ECO:0000256" key="2">
    <source>
        <dbReference type="ARBA" id="ARBA00012831"/>
    </source>
</evidence>
<dbReference type="InterPro" id="IPR036621">
    <property type="entry name" value="Anticodon-bd_dom_sf"/>
</dbReference>
<keyword evidence="7" id="KW-0648">Protein biosynthesis</keyword>
<dbReference type="PRINTS" id="PR01046">
    <property type="entry name" value="TRNASYNTHPRO"/>
</dbReference>
<dbReference type="RefSeq" id="XP_065331213.1">
    <property type="nucleotide sequence ID" value="XM_065475141.1"/>
</dbReference>
<dbReference type="GO" id="GO:0005737">
    <property type="term" value="C:cytoplasm"/>
    <property type="evidence" value="ECO:0007669"/>
    <property type="project" value="InterPro"/>
</dbReference>
<protein>
    <recommendedName>
        <fullName evidence="3">Proline--tRNA ligase</fullName>
        <ecNumber evidence="2">6.1.1.15</ecNumber>
    </recommendedName>
    <alternativeName>
        <fullName evidence="9">Prolyl-tRNA synthetase</fullName>
    </alternativeName>
</protein>
<dbReference type="SMART" id="SM00946">
    <property type="entry name" value="ProRS-C_1"/>
    <property type="match status" value="1"/>
</dbReference>
<dbReference type="InterPro" id="IPR004154">
    <property type="entry name" value="Anticodon-bd"/>
</dbReference>
<dbReference type="InterPro" id="IPR002314">
    <property type="entry name" value="aa-tRNA-synt_IIb"/>
</dbReference>
<comment type="catalytic activity">
    <reaction evidence="10">
        <text>tRNA(Pro) + L-proline + ATP = L-prolyl-tRNA(Pro) + AMP + diphosphate</text>
        <dbReference type="Rhea" id="RHEA:14305"/>
        <dbReference type="Rhea" id="RHEA-COMP:9700"/>
        <dbReference type="Rhea" id="RHEA-COMP:9702"/>
        <dbReference type="ChEBI" id="CHEBI:30616"/>
        <dbReference type="ChEBI" id="CHEBI:33019"/>
        <dbReference type="ChEBI" id="CHEBI:60039"/>
        <dbReference type="ChEBI" id="CHEBI:78442"/>
        <dbReference type="ChEBI" id="CHEBI:78532"/>
        <dbReference type="ChEBI" id="CHEBI:456215"/>
        <dbReference type="EC" id="6.1.1.15"/>
    </reaction>
</comment>
<organism evidence="12 13">
    <name type="scientific">Vairimorpha necatrix</name>
    <dbReference type="NCBI Taxonomy" id="6039"/>
    <lineage>
        <taxon>Eukaryota</taxon>
        <taxon>Fungi</taxon>
        <taxon>Fungi incertae sedis</taxon>
        <taxon>Microsporidia</taxon>
        <taxon>Nosematidae</taxon>
        <taxon>Vairimorpha</taxon>
    </lineage>
</organism>
<dbReference type="PANTHER" id="PTHR43382">
    <property type="entry name" value="PROLYL-TRNA SYNTHETASE"/>
    <property type="match status" value="1"/>
</dbReference>
<dbReference type="Pfam" id="PF03129">
    <property type="entry name" value="HGTP_anticodon"/>
    <property type="match status" value="1"/>
</dbReference>
<dbReference type="EMBL" id="CP142737">
    <property type="protein sequence ID" value="WUR05068.1"/>
    <property type="molecule type" value="Genomic_DNA"/>
</dbReference>
<dbReference type="PROSITE" id="PS50862">
    <property type="entry name" value="AA_TRNA_LIGASE_II"/>
    <property type="match status" value="1"/>
</dbReference>
<dbReference type="FunFam" id="3.30.110.30:FF:000001">
    <property type="entry name" value="Bifunctional glutamate/proline--tRNA ligase"/>
    <property type="match status" value="1"/>
</dbReference>
<comment type="similarity">
    <text evidence="1">Belongs to the class-II aminoacyl-tRNA synthetase family.</text>
</comment>
<reference evidence="12" key="1">
    <citation type="journal article" date="2024" name="BMC Genomics">
        <title>Functional annotation of a divergent genome using sequence and structure-based similarity.</title>
        <authorList>
            <person name="Svedberg D."/>
            <person name="Winiger R.R."/>
            <person name="Berg A."/>
            <person name="Sharma H."/>
            <person name="Tellgren-Roth C."/>
            <person name="Debrunner-Vossbrinck B.A."/>
            <person name="Vossbrinck C.R."/>
            <person name="Barandun J."/>
        </authorList>
    </citation>
    <scope>NUCLEOTIDE SEQUENCE</scope>
    <source>
        <strain evidence="12">Illinois isolate</strain>
    </source>
</reference>
<evidence type="ECO:0000256" key="1">
    <source>
        <dbReference type="ARBA" id="ARBA00008226"/>
    </source>
</evidence>
<dbReference type="CDD" id="cd00778">
    <property type="entry name" value="ProRS_core_arch_euk"/>
    <property type="match status" value="1"/>
</dbReference>
<dbReference type="GO" id="GO:0017101">
    <property type="term" value="C:aminoacyl-tRNA synthetase multienzyme complex"/>
    <property type="evidence" value="ECO:0007669"/>
    <property type="project" value="TreeGrafter"/>
</dbReference>
<keyword evidence="8" id="KW-0030">Aminoacyl-tRNA synthetase</keyword>
<dbReference type="CDD" id="cd00862">
    <property type="entry name" value="ProRS_anticodon_zinc"/>
    <property type="match status" value="1"/>
</dbReference>
<dbReference type="HAMAP" id="MF_01571">
    <property type="entry name" value="Pro_tRNA_synth_type3"/>
    <property type="match status" value="1"/>
</dbReference>
<dbReference type="GeneID" id="90542915"/>
<dbReference type="EC" id="6.1.1.15" evidence="2"/>
<dbReference type="SUPFAM" id="SSF52954">
    <property type="entry name" value="Class II aaRS ABD-related"/>
    <property type="match status" value="1"/>
</dbReference>
<sequence length="499" mass="57851">MSKQKFGLTVKKSENFSTWYTQVLDKGEFLDYYDVKGCYILRPNGQFIWSEIRRWFTNEIEKINVEEYSFPMLIPKAFLEKEASHISDFSPEVAWITKCGDEVLHEPVAIRPTSETVIYPSFAKWISSHRDLPLKINQWCNILRWELRGTTPLIRSKEFLWQEGHTAHLKKSDADEEVLYVLDLYYRIYKELLAVPVIKGIKTENEKFAGADYSTTVEGFIPQVGRGIQAATSHHLGQTFSQMFDVKAQIDDNSSEFVYQNSWGFTTRSLGIAVMIHSDDKGLVLPPRVAKTQVIIIPCGIKTKTKDEDKKKLINVVEKIKRQLLSANIRAQVDSRDNITVGYKYNHWELKGVPLRFTIGPEELEKKEICVYKRNTGEKSQVQYNEDIANITSKLLDEIQKELYDKALVEQNSKIKYVKDFPEFIKFLDNNFLLMTPWCEKSECEEEIKKRSTKYEDGKILLAGAKSLCIPFESKEFNNETCIICNGTCKRYTLFGRSY</sequence>
<dbReference type="FunFam" id="3.30.930.10:FF:000037">
    <property type="entry name" value="Proline--tRNA ligase"/>
    <property type="match status" value="1"/>
</dbReference>
<dbReference type="Gene3D" id="3.40.50.800">
    <property type="entry name" value="Anticodon-binding domain"/>
    <property type="match status" value="1"/>
</dbReference>
<evidence type="ECO:0000256" key="8">
    <source>
        <dbReference type="ARBA" id="ARBA00023146"/>
    </source>
</evidence>
<keyword evidence="6" id="KW-0067">ATP-binding</keyword>
<accession>A0AAX4JHL8</accession>
<dbReference type="PANTHER" id="PTHR43382:SF2">
    <property type="entry name" value="BIFUNCTIONAL GLUTAMATE_PROLINE--TRNA LIGASE"/>
    <property type="match status" value="1"/>
</dbReference>
<dbReference type="InterPro" id="IPR004499">
    <property type="entry name" value="Pro-tRNA-ligase_IIa_arc-type"/>
</dbReference>
<dbReference type="Pfam" id="PF09180">
    <property type="entry name" value="ProRS-C_1"/>
    <property type="match status" value="1"/>
</dbReference>
<dbReference type="SUPFAM" id="SSF64586">
    <property type="entry name" value="C-terminal domain of ProRS"/>
    <property type="match status" value="1"/>
</dbReference>
<keyword evidence="5" id="KW-0547">Nucleotide-binding</keyword>
<dbReference type="InterPro" id="IPR033721">
    <property type="entry name" value="ProRS_core_arch_euk"/>
</dbReference>
<dbReference type="GO" id="GO:0005524">
    <property type="term" value="F:ATP binding"/>
    <property type="evidence" value="ECO:0007669"/>
    <property type="project" value="UniProtKB-KW"/>
</dbReference>
<evidence type="ECO:0000256" key="5">
    <source>
        <dbReference type="ARBA" id="ARBA00022741"/>
    </source>
</evidence>
<dbReference type="GO" id="GO:0004827">
    <property type="term" value="F:proline-tRNA ligase activity"/>
    <property type="evidence" value="ECO:0007669"/>
    <property type="project" value="UniProtKB-EC"/>
</dbReference>
<proteinExistence type="inferred from homology"/>
<dbReference type="NCBIfam" id="TIGR00408">
    <property type="entry name" value="proS_fam_I"/>
    <property type="match status" value="1"/>
</dbReference>
<dbReference type="Gene3D" id="3.30.110.30">
    <property type="entry name" value="C-terminal domain of ProRS"/>
    <property type="match status" value="1"/>
</dbReference>
<dbReference type="KEGG" id="vnx:VNE69_12053"/>
<dbReference type="FunFam" id="3.40.50.800:FF:000005">
    <property type="entry name" value="bifunctional glutamate/proline--tRNA ligase"/>
    <property type="match status" value="1"/>
</dbReference>